<gene>
    <name evidence="2" type="ORF">OX90_10490</name>
</gene>
<dbReference type="EMBL" id="JUEU01000111">
    <property type="protein sequence ID" value="KOP59614.1"/>
    <property type="molecule type" value="Genomic_DNA"/>
</dbReference>
<feature type="region of interest" description="Disordered" evidence="1">
    <location>
        <begin position="171"/>
        <end position="193"/>
    </location>
</feature>
<accession>A0ABR5JQ28</accession>
<dbReference type="Proteomes" id="UP000037201">
    <property type="component" value="Unassembled WGS sequence"/>
</dbReference>
<organism evidence="2 3">
    <name type="scientific">Pseudomonas coronafaciens pv. porri</name>
    <dbReference type="NCBI Taxonomy" id="83964"/>
    <lineage>
        <taxon>Bacteria</taxon>
        <taxon>Pseudomonadati</taxon>
        <taxon>Pseudomonadota</taxon>
        <taxon>Gammaproteobacteria</taxon>
        <taxon>Pseudomonadales</taxon>
        <taxon>Pseudomonadaceae</taxon>
        <taxon>Pseudomonas</taxon>
        <taxon>Pseudomonas coronafaciens</taxon>
    </lineage>
</organism>
<proteinExistence type="predicted"/>
<protein>
    <submittedName>
        <fullName evidence="2">Uncharacterized protein</fullName>
    </submittedName>
</protein>
<evidence type="ECO:0000313" key="3">
    <source>
        <dbReference type="Proteomes" id="UP000037201"/>
    </source>
</evidence>
<keyword evidence="3" id="KW-1185">Reference proteome</keyword>
<reference evidence="2 3" key="1">
    <citation type="submission" date="2015-09" db="EMBL/GenBank/DDBJ databases">
        <title>Genome analysis of Pseudomonas syringae pv. porri LMG.</title>
        <authorList>
            <person name="Rombouts S."/>
        </authorList>
    </citation>
    <scope>NUCLEOTIDE SEQUENCE [LARGE SCALE GENOMIC DNA]</scope>
    <source>
        <strain evidence="2 3">LMG 28496</strain>
    </source>
</reference>
<comment type="caution">
    <text evidence="2">The sequence shown here is derived from an EMBL/GenBank/DDBJ whole genome shotgun (WGS) entry which is preliminary data.</text>
</comment>
<evidence type="ECO:0000256" key="1">
    <source>
        <dbReference type="SAM" id="MobiDB-lite"/>
    </source>
</evidence>
<evidence type="ECO:0000313" key="2">
    <source>
        <dbReference type="EMBL" id="KOP59614.1"/>
    </source>
</evidence>
<name>A0ABR5JQ28_9PSED</name>
<sequence>MFKKGPIMDNKYVRSPSTPRTALELATAIERFVATGGVIAVIPEGETAGSSNPTPTDNTSALELTGKVELLKCLVAKGAGVNALQYSLRMTKKDVRQLATEHKVRIHFSQPVRSLRREARNDTADVDDVVAGHAMHYSALGYAASEIAQLLDLSVRQIWNIGKAYRYEFRQQRESDTPKQPDSAPGTADPHTQ</sequence>